<evidence type="ECO:0000256" key="2">
    <source>
        <dbReference type="ARBA" id="ARBA00033753"/>
    </source>
</evidence>
<dbReference type="SUPFAM" id="SSF118196">
    <property type="entry name" value="YaeB-like"/>
    <property type="match status" value="1"/>
</dbReference>
<dbReference type="Gene3D" id="2.40.30.70">
    <property type="entry name" value="YaeB-like"/>
    <property type="match status" value="1"/>
</dbReference>
<sequence>MTLPPMKSIARIRSDFPTKFGIPRQSGLVQALRSTVVFEPEFRNPDALRGLEGFDYIWLIWQFSASVREDWSPTVRPPRLGGNVRMGVFATRSPFRPNPIGLSSVRLEQIELHPELGPLLHVTGADLMDGTPILDIKPYVPYADSHPRAAGGFSGPDGGPILEVRVPEELLSRVPLDKREALLGVLSHDPRPPYQQDPDRVYGLDFAGLNIRFSVQDQVLTVRALQPLPK</sequence>
<name>A0AAW5JVD3_9FIRM</name>
<dbReference type="EMBL" id="JANFYS010000028">
    <property type="protein sequence ID" value="MCQ4771289.1"/>
    <property type="molecule type" value="Genomic_DNA"/>
</dbReference>
<dbReference type="PROSITE" id="PS01318">
    <property type="entry name" value="TSAA_1"/>
    <property type="match status" value="1"/>
</dbReference>
<dbReference type="Gene3D" id="3.30.2310.10">
    <property type="entry name" value="YaeB-like"/>
    <property type="match status" value="1"/>
</dbReference>
<protein>
    <submittedName>
        <fullName evidence="4">tRNA (N6-threonylcarbamoyladenosine(37)-N6)-methyltransferase TrmO</fullName>
    </submittedName>
</protein>
<keyword evidence="1" id="KW-0949">S-adenosyl-L-methionine</keyword>
<dbReference type="AlphaFoldDB" id="A0AAW5JVD3"/>
<dbReference type="Proteomes" id="UP001204562">
    <property type="component" value="Unassembled WGS sequence"/>
</dbReference>
<dbReference type="PANTHER" id="PTHR12818">
    <property type="entry name" value="TRNA (ADENINE(37)-N6)-METHYLTRANSFERASE"/>
    <property type="match status" value="1"/>
</dbReference>
<dbReference type="InterPro" id="IPR040372">
    <property type="entry name" value="YaeB-like"/>
</dbReference>
<dbReference type="InterPro" id="IPR041369">
    <property type="entry name" value="TrmO_C"/>
</dbReference>
<dbReference type="InterPro" id="IPR023370">
    <property type="entry name" value="TrmO-like_N"/>
</dbReference>
<evidence type="ECO:0000259" key="3">
    <source>
        <dbReference type="PROSITE" id="PS51668"/>
    </source>
</evidence>
<dbReference type="NCBIfam" id="TIGR00104">
    <property type="entry name" value="tRNA_TsaA"/>
    <property type="match status" value="1"/>
</dbReference>
<comment type="similarity">
    <text evidence="2">Belongs to the tRNA methyltransferase O family.</text>
</comment>
<dbReference type="InterPro" id="IPR036414">
    <property type="entry name" value="YaeB_N_sf"/>
</dbReference>
<reference evidence="4" key="1">
    <citation type="submission" date="2022-06" db="EMBL/GenBank/DDBJ databases">
        <title>Isolation of gut microbiota from human fecal samples.</title>
        <authorList>
            <person name="Pamer E.G."/>
            <person name="Barat B."/>
            <person name="Waligurski E."/>
            <person name="Medina S."/>
            <person name="Paddock L."/>
            <person name="Mostad J."/>
        </authorList>
    </citation>
    <scope>NUCLEOTIDE SEQUENCE</scope>
    <source>
        <strain evidence="4">DFI.9.91</strain>
    </source>
</reference>
<evidence type="ECO:0000256" key="1">
    <source>
        <dbReference type="ARBA" id="ARBA00022691"/>
    </source>
</evidence>
<dbReference type="CDD" id="cd09281">
    <property type="entry name" value="UPF0066"/>
    <property type="match status" value="1"/>
</dbReference>
<comment type="caution">
    <text evidence="4">The sequence shown here is derived from an EMBL/GenBank/DDBJ whole genome shotgun (WGS) entry which is preliminary data.</text>
</comment>
<dbReference type="Pfam" id="PF18389">
    <property type="entry name" value="TrmO_C"/>
    <property type="match status" value="1"/>
</dbReference>
<feature type="domain" description="TsaA-like" evidence="3">
    <location>
        <begin position="6"/>
        <end position="148"/>
    </location>
</feature>
<proteinExistence type="inferred from homology"/>
<organism evidence="4 5">
    <name type="scientific">Intestinimonas massiliensis</name>
    <name type="common">ex Afouda et al. 2020</name>
    <dbReference type="NCBI Taxonomy" id="1673721"/>
    <lineage>
        <taxon>Bacteria</taxon>
        <taxon>Bacillati</taxon>
        <taxon>Bacillota</taxon>
        <taxon>Clostridia</taxon>
        <taxon>Eubacteriales</taxon>
        <taxon>Intestinimonas</taxon>
    </lineage>
</organism>
<evidence type="ECO:0000313" key="5">
    <source>
        <dbReference type="Proteomes" id="UP001204562"/>
    </source>
</evidence>
<dbReference type="PANTHER" id="PTHR12818:SF0">
    <property type="entry name" value="TRNA (ADENINE(37)-N6)-METHYLTRANSFERASE"/>
    <property type="match status" value="1"/>
</dbReference>
<accession>A0AAW5JVD3</accession>
<dbReference type="PROSITE" id="PS51668">
    <property type="entry name" value="TSAA_2"/>
    <property type="match status" value="1"/>
</dbReference>
<dbReference type="Pfam" id="PF01980">
    <property type="entry name" value="TrmO_N"/>
    <property type="match status" value="1"/>
</dbReference>
<dbReference type="InterPro" id="IPR023368">
    <property type="entry name" value="UPF0066_cons_site"/>
</dbReference>
<gene>
    <name evidence="4" type="primary">tsaA</name>
    <name evidence="4" type="ORF">NE579_12620</name>
</gene>
<evidence type="ECO:0000313" key="4">
    <source>
        <dbReference type="EMBL" id="MCQ4771289.1"/>
    </source>
</evidence>
<dbReference type="InterPro" id="IPR036413">
    <property type="entry name" value="YaeB-like_sf"/>
</dbReference>